<keyword evidence="1" id="KW-0472">Membrane</keyword>
<feature type="transmembrane region" description="Helical" evidence="1">
    <location>
        <begin position="46"/>
        <end position="63"/>
    </location>
</feature>
<protein>
    <submittedName>
        <fullName evidence="2">Cxxc_20_cxxc protein</fullName>
    </submittedName>
</protein>
<feature type="transmembrane region" description="Helical" evidence="1">
    <location>
        <begin position="69"/>
        <end position="85"/>
    </location>
</feature>
<gene>
    <name evidence="2" type="ORF">SAMN04488127_1506</name>
</gene>
<sequence>MPVCATCCHQWSFKETMRAMYTLKPSMTCPNCRQEQHLTSVSRKRGAYMPFLILIPMLLNAFFDLNWLTLFGGMALIAAVFHLIYPQLIELTDKEEPIW</sequence>
<name>A0A1H6XVA0_9BACL</name>
<dbReference type="OrthoDB" id="2418141at2"/>
<reference evidence="3" key="1">
    <citation type="submission" date="2016-10" db="EMBL/GenBank/DDBJ databases">
        <authorList>
            <person name="Varghese N."/>
            <person name="Submissions S."/>
        </authorList>
    </citation>
    <scope>NUCLEOTIDE SEQUENCE [LARGE SCALE GENOMIC DNA]</scope>
    <source>
        <strain evidence="3">CGMCC 1.6763</strain>
    </source>
</reference>
<keyword evidence="1" id="KW-1133">Transmembrane helix</keyword>
<evidence type="ECO:0000313" key="3">
    <source>
        <dbReference type="Proteomes" id="UP000199200"/>
    </source>
</evidence>
<dbReference type="AlphaFoldDB" id="A0A1H6XVA0"/>
<dbReference type="RefSeq" id="WP_092051666.1">
    <property type="nucleotide sequence ID" value="NZ_FNZF01000002.1"/>
</dbReference>
<evidence type="ECO:0000256" key="1">
    <source>
        <dbReference type="SAM" id="Phobius"/>
    </source>
</evidence>
<dbReference type="STRING" id="426757.SAMN04488127_1506"/>
<organism evidence="2 3">
    <name type="scientific">Bhargavaea ginsengi</name>
    <dbReference type="NCBI Taxonomy" id="426757"/>
    <lineage>
        <taxon>Bacteria</taxon>
        <taxon>Bacillati</taxon>
        <taxon>Bacillota</taxon>
        <taxon>Bacilli</taxon>
        <taxon>Bacillales</taxon>
        <taxon>Caryophanaceae</taxon>
        <taxon>Bhargavaea</taxon>
    </lineage>
</organism>
<dbReference type="Proteomes" id="UP000199200">
    <property type="component" value="Unassembled WGS sequence"/>
</dbReference>
<keyword evidence="3" id="KW-1185">Reference proteome</keyword>
<keyword evidence="1" id="KW-0812">Transmembrane</keyword>
<dbReference type="EMBL" id="FNZF01000002">
    <property type="protein sequence ID" value="SEJ28822.1"/>
    <property type="molecule type" value="Genomic_DNA"/>
</dbReference>
<proteinExistence type="predicted"/>
<accession>A0A1H6XVA0</accession>
<dbReference type="NCBIfam" id="TIGR04104">
    <property type="entry name" value="cxxc_20_cxxc"/>
    <property type="match status" value="1"/>
</dbReference>
<dbReference type="InterPro" id="IPR026369">
    <property type="entry name" value="CxxC_20_CxxC"/>
</dbReference>
<evidence type="ECO:0000313" key="2">
    <source>
        <dbReference type="EMBL" id="SEJ28822.1"/>
    </source>
</evidence>